<evidence type="ECO:0000256" key="4">
    <source>
        <dbReference type="ARBA" id="ARBA00022989"/>
    </source>
</evidence>
<feature type="non-terminal residue" evidence="8">
    <location>
        <position position="492"/>
    </location>
</feature>
<sequence>MEYPNRNLEATITTTNNGNEDVEKKSINTNVPSLSPEIESKHPPDQNYVVDWDGEDDPANPLNWPSKRKVLSLAFISLFTFITPLASSMFAPGVPELMQDFQSTNLELASFVVSVYILGFAIGPILIAPLSELYGRQILYRTCNVLFLAFTVICGESQNIGMFIAFRFLAGCAGVAPITIGGGSVADVMKPNQRGGPIAGGYLVEAAGWRWVFRILAIASAVATLGGFASEETYAPKLLEAKAKKLRLDKGDQAYVSKFARNFPSSVLIKRAVLRPLKLLFTSATVFLLSLHVAIVYSYLYLLFTTFTVVFEGQYHFSTGSVGLSYLGLGIGCILGAVFLGLASDRIYTYLEKASGVAKPEFRLPLMIVFSLFVPIGLFWYGWTADKHVHWIVPIIATSVIAIGMLSVFLPVQTYLIDAFPEYAASAIAAVTVFRSIAGALVPLAGQPMFDRLGLGWGSSLLGFLALAMTPIPWVFWKFGERIRTKFPVDLD</sequence>
<comment type="caution">
    <text evidence="8">The sequence shown here is derived from an EMBL/GenBank/DDBJ whole genome shotgun (WGS) entry which is preliminary data.</text>
</comment>
<dbReference type="SUPFAM" id="SSF103473">
    <property type="entry name" value="MFS general substrate transporter"/>
    <property type="match status" value="1"/>
</dbReference>
<evidence type="ECO:0000259" key="7">
    <source>
        <dbReference type="PROSITE" id="PS50850"/>
    </source>
</evidence>
<feature type="domain" description="Major facilitator superfamily (MFS) profile" evidence="7">
    <location>
        <begin position="72"/>
        <end position="486"/>
    </location>
</feature>
<dbReference type="FunFam" id="1.20.1250.20:FF:000011">
    <property type="entry name" value="MFS multidrug transporter, putative"/>
    <property type="match status" value="1"/>
</dbReference>
<feature type="transmembrane region" description="Helical" evidence="6">
    <location>
        <begin position="70"/>
        <end position="91"/>
    </location>
</feature>
<feature type="transmembrane region" description="Helical" evidence="6">
    <location>
        <begin position="364"/>
        <end position="383"/>
    </location>
</feature>
<evidence type="ECO:0000256" key="6">
    <source>
        <dbReference type="SAM" id="Phobius"/>
    </source>
</evidence>
<feature type="transmembrane region" description="Helical" evidence="6">
    <location>
        <begin position="324"/>
        <end position="343"/>
    </location>
</feature>
<feature type="transmembrane region" description="Helical" evidence="6">
    <location>
        <begin position="424"/>
        <end position="445"/>
    </location>
</feature>
<dbReference type="AlphaFoldDB" id="A0A3E2H247"/>
<accession>A0A3E2H247</accession>
<gene>
    <name evidence="8" type="ORF">B7463_g8861</name>
</gene>
<dbReference type="OrthoDB" id="5296287at2759"/>
<comment type="subcellular location">
    <subcellularLocation>
        <location evidence="1">Membrane</location>
        <topology evidence="1">Multi-pass membrane protein</topology>
    </subcellularLocation>
</comment>
<evidence type="ECO:0000256" key="1">
    <source>
        <dbReference type="ARBA" id="ARBA00004141"/>
    </source>
</evidence>
<comment type="similarity">
    <text evidence="2">Belongs to the major facilitator superfamily.</text>
</comment>
<reference evidence="8 9" key="1">
    <citation type="submission" date="2018-05" db="EMBL/GenBank/DDBJ databases">
        <title>Draft genome sequence of Scytalidium lignicola DSM 105466, a ubiquitous saprotrophic fungus.</title>
        <authorList>
            <person name="Buettner E."/>
            <person name="Gebauer A.M."/>
            <person name="Hofrichter M."/>
            <person name="Liers C."/>
            <person name="Kellner H."/>
        </authorList>
    </citation>
    <scope>NUCLEOTIDE SEQUENCE [LARGE SCALE GENOMIC DNA]</scope>
    <source>
        <strain evidence="8 9">DSM 105466</strain>
    </source>
</reference>
<keyword evidence="9" id="KW-1185">Reference proteome</keyword>
<protein>
    <recommendedName>
        <fullName evidence="7">Major facilitator superfamily (MFS) profile domain-containing protein</fullName>
    </recommendedName>
</protein>
<feature type="transmembrane region" description="Helical" evidence="6">
    <location>
        <begin position="164"/>
        <end position="186"/>
    </location>
</feature>
<evidence type="ECO:0000313" key="9">
    <source>
        <dbReference type="Proteomes" id="UP000258309"/>
    </source>
</evidence>
<name>A0A3E2H247_SCYLI</name>
<evidence type="ECO:0000256" key="3">
    <source>
        <dbReference type="ARBA" id="ARBA00022692"/>
    </source>
</evidence>
<dbReference type="GO" id="GO:0022857">
    <property type="term" value="F:transmembrane transporter activity"/>
    <property type="evidence" value="ECO:0007669"/>
    <property type="project" value="InterPro"/>
</dbReference>
<dbReference type="InterPro" id="IPR036259">
    <property type="entry name" value="MFS_trans_sf"/>
</dbReference>
<dbReference type="STRING" id="5539.A0A3E2H247"/>
<feature type="transmembrane region" description="Helical" evidence="6">
    <location>
        <begin position="111"/>
        <end position="131"/>
    </location>
</feature>
<dbReference type="InterPro" id="IPR011701">
    <property type="entry name" value="MFS"/>
</dbReference>
<proteinExistence type="inferred from homology"/>
<evidence type="ECO:0000256" key="2">
    <source>
        <dbReference type="ARBA" id="ARBA00008335"/>
    </source>
</evidence>
<dbReference type="Pfam" id="PF07690">
    <property type="entry name" value="MFS_1"/>
    <property type="match status" value="2"/>
</dbReference>
<dbReference type="PROSITE" id="PS50850">
    <property type="entry name" value="MFS"/>
    <property type="match status" value="1"/>
</dbReference>
<keyword evidence="5 6" id="KW-0472">Membrane</keyword>
<keyword evidence="4 6" id="KW-1133">Transmembrane helix</keyword>
<feature type="transmembrane region" description="Helical" evidence="6">
    <location>
        <begin position="279"/>
        <end position="304"/>
    </location>
</feature>
<organism evidence="8 9">
    <name type="scientific">Scytalidium lignicola</name>
    <name type="common">Hyphomycete</name>
    <dbReference type="NCBI Taxonomy" id="5539"/>
    <lineage>
        <taxon>Eukaryota</taxon>
        <taxon>Fungi</taxon>
        <taxon>Dikarya</taxon>
        <taxon>Ascomycota</taxon>
        <taxon>Pezizomycotina</taxon>
        <taxon>Leotiomycetes</taxon>
        <taxon>Leotiomycetes incertae sedis</taxon>
        <taxon>Scytalidium</taxon>
    </lineage>
</organism>
<dbReference type="Gene3D" id="1.20.1250.20">
    <property type="entry name" value="MFS general substrate transporter like domains"/>
    <property type="match status" value="1"/>
</dbReference>
<dbReference type="CDD" id="cd17323">
    <property type="entry name" value="MFS_Tpo1_MDR_like"/>
    <property type="match status" value="1"/>
</dbReference>
<feature type="non-terminal residue" evidence="8">
    <location>
        <position position="1"/>
    </location>
</feature>
<evidence type="ECO:0000256" key="5">
    <source>
        <dbReference type="ARBA" id="ARBA00023136"/>
    </source>
</evidence>
<dbReference type="PANTHER" id="PTHR23502">
    <property type="entry name" value="MAJOR FACILITATOR SUPERFAMILY"/>
    <property type="match status" value="1"/>
</dbReference>
<dbReference type="EMBL" id="NCSJ02000205">
    <property type="protein sequence ID" value="RFU27478.1"/>
    <property type="molecule type" value="Genomic_DNA"/>
</dbReference>
<evidence type="ECO:0000313" key="8">
    <source>
        <dbReference type="EMBL" id="RFU27478.1"/>
    </source>
</evidence>
<dbReference type="PANTHER" id="PTHR23502:SF68">
    <property type="entry name" value="MULTIDRUG TRANSPORTER, PUTATIVE (AFU_ORTHOLOGUE AFUA_3G01120)-RELATED"/>
    <property type="match status" value="1"/>
</dbReference>
<dbReference type="Proteomes" id="UP000258309">
    <property type="component" value="Unassembled WGS sequence"/>
</dbReference>
<keyword evidence="3 6" id="KW-0812">Transmembrane</keyword>
<dbReference type="GO" id="GO:0016020">
    <property type="term" value="C:membrane"/>
    <property type="evidence" value="ECO:0007669"/>
    <property type="project" value="UniProtKB-SubCell"/>
</dbReference>
<feature type="transmembrane region" description="Helical" evidence="6">
    <location>
        <begin position="138"/>
        <end position="158"/>
    </location>
</feature>
<dbReference type="InterPro" id="IPR020846">
    <property type="entry name" value="MFS_dom"/>
</dbReference>
<feature type="transmembrane region" description="Helical" evidence="6">
    <location>
        <begin position="389"/>
        <end position="412"/>
    </location>
</feature>
<feature type="transmembrane region" description="Helical" evidence="6">
    <location>
        <begin position="457"/>
        <end position="477"/>
    </location>
</feature>
<dbReference type="OMA" id="DAYITYA"/>